<dbReference type="InterPro" id="IPR013128">
    <property type="entry name" value="Peptidase_C1A"/>
</dbReference>
<dbReference type="GO" id="GO:0006508">
    <property type="term" value="P:proteolysis"/>
    <property type="evidence" value="ECO:0007669"/>
    <property type="project" value="InterPro"/>
</dbReference>
<dbReference type="InterPro" id="IPR036582">
    <property type="entry name" value="Mao_N_sf"/>
</dbReference>
<evidence type="ECO:0000313" key="4">
    <source>
        <dbReference type="Proteomes" id="UP000474024"/>
    </source>
</evidence>
<name>A0A6L5YVL0_9FIRM</name>
<reference evidence="3 4" key="1">
    <citation type="submission" date="2019-08" db="EMBL/GenBank/DDBJ databases">
        <title>In-depth cultivation of the pig gut microbiome towards novel bacterial diversity and tailored functional studies.</title>
        <authorList>
            <person name="Wylensek D."/>
            <person name="Hitch T.C.A."/>
            <person name="Clavel T."/>
        </authorList>
    </citation>
    <scope>NUCLEOTIDE SEQUENCE [LARGE SCALE GENOMIC DNA]</scope>
    <source>
        <strain evidence="3 4">MUC/MUC-530-WT-4D</strain>
    </source>
</reference>
<dbReference type="EMBL" id="VUNI01000025">
    <property type="protein sequence ID" value="MST75741.1"/>
    <property type="molecule type" value="Genomic_DNA"/>
</dbReference>
<dbReference type="SUPFAM" id="SSF55383">
    <property type="entry name" value="Copper amine oxidase, domain N"/>
    <property type="match status" value="1"/>
</dbReference>
<dbReference type="InterPro" id="IPR038765">
    <property type="entry name" value="Papain-like_cys_pep_sf"/>
</dbReference>
<dbReference type="Pfam" id="PF07833">
    <property type="entry name" value="Cu_amine_oxidN1"/>
    <property type="match status" value="1"/>
</dbReference>
<dbReference type="Gene3D" id="3.90.70.10">
    <property type="entry name" value="Cysteine proteinases"/>
    <property type="match status" value="1"/>
</dbReference>
<sequence>MKYSKRYIAFTIVLVIVFLFKFNTFGKDYAEVGVFRGGNLDTKVWNELVANDVNSGQLKLVIDNKEYDSVNHNFYMDVNRNIMVPVKMLRDALNCSSHMYNDSQLLVEKHNLSVTFDLDQLKANVNGEVVDVSSTLVKDQDDYYISLNDLSDLLGYNCSYDIASNTLTTVDSSESASITPAKYDLRTKSRVSDVRNQGTYGTCWGFAAISALESSLLPEEKTSFSVDHMTMSNSFNVNQYDGGEYTMGMAYLAAWQGPVYEADDPYGDDYSDASLQPVKHVQEMQIIDGKDYEAIKAAVFKYGGVQTSLYSTLKSSQSKSSFYNRDTNSYCYIGTEKPNHDVVIVGWDDNYSKDNFAVPLEGDGAFICQNSWGTNFGDNGFFYVSYYDTNIGTHNVVYTKVEDTDNYDHIYQSDLCGWVGQLGYEKDQIFGANVYSANGDESVRAAGFYATGSDTEYKVYMVPNFTDESSFVNMQEVASGTLDQAGYYTIDFDTPFEVSKGERYAVVVYVKTPESEHPMAIEYDTGDPSLATVDLDDGEGYISYNGAQFTNVKTKQNCNLCIKAYSDDR</sequence>
<dbReference type="SMART" id="SM00645">
    <property type="entry name" value="Pept_C1"/>
    <property type="match status" value="1"/>
</dbReference>
<dbReference type="PROSITE" id="PS00139">
    <property type="entry name" value="THIOL_PROTEASE_CYS"/>
    <property type="match status" value="1"/>
</dbReference>
<evidence type="ECO:0000256" key="1">
    <source>
        <dbReference type="ARBA" id="ARBA00008455"/>
    </source>
</evidence>
<dbReference type="PANTHER" id="PTHR12411">
    <property type="entry name" value="CYSTEINE PROTEASE FAMILY C1-RELATED"/>
    <property type="match status" value="1"/>
</dbReference>
<dbReference type="SUPFAM" id="SSF54001">
    <property type="entry name" value="Cysteine proteinases"/>
    <property type="match status" value="1"/>
</dbReference>
<keyword evidence="4" id="KW-1185">Reference proteome</keyword>
<dbReference type="Proteomes" id="UP000474024">
    <property type="component" value="Unassembled WGS sequence"/>
</dbReference>
<dbReference type="Pfam" id="PF18560">
    <property type="entry name" value="Lectin_like"/>
    <property type="match status" value="1"/>
</dbReference>
<dbReference type="AlphaFoldDB" id="A0A6L5YVL0"/>
<dbReference type="InterPro" id="IPR000169">
    <property type="entry name" value="Pept_cys_AS"/>
</dbReference>
<dbReference type="CDD" id="cd02619">
    <property type="entry name" value="Peptidase_C1"/>
    <property type="match status" value="1"/>
</dbReference>
<proteinExistence type="inferred from homology"/>
<dbReference type="InterPro" id="IPR000668">
    <property type="entry name" value="Peptidase_C1A_C"/>
</dbReference>
<evidence type="ECO:0000259" key="2">
    <source>
        <dbReference type="SMART" id="SM00645"/>
    </source>
</evidence>
<organism evidence="3 4">
    <name type="scientific">Roseburia porci</name>
    <dbReference type="NCBI Taxonomy" id="2605790"/>
    <lineage>
        <taxon>Bacteria</taxon>
        <taxon>Bacillati</taxon>
        <taxon>Bacillota</taxon>
        <taxon>Clostridia</taxon>
        <taxon>Lachnospirales</taxon>
        <taxon>Lachnospiraceae</taxon>
        <taxon>Roseburia</taxon>
    </lineage>
</organism>
<dbReference type="RefSeq" id="WP_154430707.1">
    <property type="nucleotide sequence ID" value="NZ_VUNI01000025.1"/>
</dbReference>
<gene>
    <name evidence="3" type="ORF">FYJ75_12135</name>
</gene>
<dbReference type="InterPro" id="IPR012854">
    <property type="entry name" value="Cu_amine_oxidase-like_N"/>
</dbReference>
<comment type="caution">
    <text evidence="3">The sequence shown here is derived from an EMBL/GenBank/DDBJ whole genome shotgun (WGS) entry which is preliminary data.</text>
</comment>
<evidence type="ECO:0000313" key="3">
    <source>
        <dbReference type="EMBL" id="MST75741.1"/>
    </source>
</evidence>
<dbReference type="Pfam" id="PF00112">
    <property type="entry name" value="Peptidase_C1"/>
    <property type="match status" value="1"/>
</dbReference>
<feature type="domain" description="Peptidase C1A papain C-terminal" evidence="2">
    <location>
        <begin position="179"/>
        <end position="400"/>
    </location>
</feature>
<dbReference type="InterPro" id="IPR040528">
    <property type="entry name" value="Lectin-like"/>
</dbReference>
<accession>A0A6L5YVL0</accession>
<protein>
    <submittedName>
        <fullName evidence="3">Cell surface protein</fullName>
    </submittedName>
</protein>
<comment type="similarity">
    <text evidence="1">Belongs to the peptidase C1 family.</text>
</comment>
<dbReference type="GO" id="GO:0008234">
    <property type="term" value="F:cysteine-type peptidase activity"/>
    <property type="evidence" value="ECO:0007669"/>
    <property type="project" value="InterPro"/>
</dbReference>